<evidence type="ECO:0000256" key="8">
    <source>
        <dbReference type="ARBA" id="ARBA00023157"/>
    </source>
</evidence>
<comment type="caution">
    <text evidence="11">Lacks conserved residue(s) required for the propagation of feature annotation.</text>
</comment>
<proteinExistence type="predicted"/>
<keyword evidence="8 11" id="KW-1015">Disulfide bond</keyword>
<evidence type="ECO:0000259" key="15">
    <source>
        <dbReference type="PROSITE" id="PS50027"/>
    </source>
</evidence>
<dbReference type="PANTHER" id="PTHR15036:SF34">
    <property type="entry name" value="LAMININ SUBUNIT ALPHA-3"/>
    <property type="match status" value="1"/>
</dbReference>
<dbReference type="InterPro" id="IPR002049">
    <property type="entry name" value="LE_dom"/>
</dbReference>
<feature type="domain" description="Laminin G" evidence="14">
    <location>
        <begin position="1493"/>
        <end position="1668"/>
    </location>
</feature>
<dbReference type="GO" id="GO:0005576">
    <property type="term" value="C:extracellular region"/>
    <property type="evidence" value="ECO:0007669"/>
    <property type="project" value="UniProtKB-ARBA"/>
</dbReference>
<evidence type="ECO:0000256" key="4">
    <source>
        <dbReference type="ARBA" id="ARBA00022729"/>
    </source>
</evidence>
<dbReference type="InterPro" id="IPR009254">
    <property type="entry name" value="Laminin_aI"/>
</dbReference>
<dbReference type="GO" id="GO:0007155">
    <property type="term" value="P:cell adhesion"/>
    <property type="evidence" value="ECO:0007669"/>
    <property type="project" value="UniProtKB-KW"/>
</dbReference>
<evidence type="ECO:0000256" key="12">
    <source>
        <dbReference type="SAM" id="Coils"/>
    </source>
</evidence>
<feature type="signal peptide" evidence="13">
    <location>
        <begin position="1"/>
        <end position="23"/>
    </location>
</feature>
<dbReference type="Pfam" id="PF06009">
    <property type="entry name" value="Laminin_II"/>
    <property type="match status" value="1"/>
</dbReference>
<evidence type="ECO:0000256" key="9">
    <source>
        <dbReference type="ARBA" id="ARBA00023180"/>
    </source>
</evidence>
<dbReference type="Pfam" id="PF02210">
    <property type="entry name" value="Laminin_G_2"/>
    <property type="match status" value="3"/>
</dbReference>
<dbReference type="GO" id="GO:0030155">
    <property type="term" value="P:regulation of cell adhesion"/>
    <property type="evidence" value="ECO:0007669"/>
    <property type="project" value="InterPro"/>
</dbReference>
<dbReference type="FunFam" id="2.60.120.200:FF:000109">
    <property type="entry name" value="Laminin subunit alpha 3"/>
    <property type="match status" value="1"/>
</dbReference>
<comment type="subcellular location">
    <subcellularLocation>
        <location evidence="1">Secreted</location>
        <location evidence="1">Extracellular space</location>
        <location evidence="1">Extracellular matrix</location>
        <location evidence="1">Basement membrane</location>
    </subcellularLocation>
</comment>
<feature type="domain" description="Laminin G" evidence="14">
    <location>
        <begin position="1322"/>
        <end position="1486"/>
    </location>
</feature>
<dbReference type="PROSITE" id="PS50027">
    <property type="entry name" value="EGF_LAM_2"/>
    <property type="match status" value="2"/>
</dbReference>
<evidence type="ECO:0008006" key="17">
    <source>
        <dbReference type="Google" id="ProtNLM"/>
    </source>
</evidence>
<evidence type="ECO:0000256" key="6">
    <source>
        <dbReference type="ARBA" id="ARBA00022869"/>
    </source>
</evidence>
<dbReference type="FunFam" id="2.10.25.10:FF:000188">
    <property type="entry name" value="Laminin subunit gamma 2"/>
    <property type="match status" value="1"/>
</dbReference>
<dbReference type="InterPro" id="IPR056863">
    <property type="entry name" value="LMN_ATRN_NET-like_EGF"/>
</dbReference>
<dbReference type="GO" id="GO:0045995">
    <property type="term" value="P:regulation of embryonic development"/>
    <property type="evidence" value="ECO:0007669"/>
    <property type="project" value="InterPro"/>
</dbReference>
<keyword evidence="12" id="KW-0175">Coiled coil</keyword>
<feature type="disulfide bond" evidence="11">
    <location>
        <begin position="148"/>
        <end position="157"/>
    </location>
</feature>
<evidence type="ECO:0000313" key="16">
    <source>
        <dbReference type="Ensembl" id="ENSCHIP00010040456.1"/>
    </source>
</evidence>
<keyword evidence="7" id="KW-0130">Cell adhesion</keyword>
<evidence type="ECO:0000256" key="13">
    <source>
        <dbReference type="SAM" id="SignalP"/>
    </source>
</evidence>
<evidence type="ECO:0000256" key="11">
    <source>
        <dbReference type="PROSITE-ProRule" id="PRU00460"/>
    </source>
</evidence>
<keyword evidence="9" id="KW-0325">Glycoprotein</keyword>
<dbReference type="CDD" id="cd00055">
    <property type="entry name" value="EGF_Lam"/>
    <property type="match status" value="2"/>
</dbReference>
<feature type="coiled-coil region" evidence="12">
    <location>
        <begin position="385"/>
        <end position="476"/>
    </location>
</feature>
<feature type="coiled-coil region" evidence="12">
    <location>
        <begin position="528"/>
        <end position="592"/>
    </location>
</feature>
<dbReference type="PANTHER" id="PTHR15036">
    <property type="entry name" value="PIKACHURIN-LIKE PROTEIN"/>
    <property type="match status" value="1"/>
</dbReference>
<feature type="coiled-coil region" evidence="12">
    <location>
        <begin position="732"/>
        <end position="776"/>
    </location>
</feature>
<dbReference type="Pfam" id="PF06008">
    <property type="entry name" value="Laminin_I"/>
    <property type="match status" value="1"/>
</dbReference>
<dbReference type="GO" id="GO:0005102">
    <property type="term" value="F:signaling receptor binding"/>
    <property type="evidence" value="ECO:0007669"/>
    <property type="project" value="InterPro"/>
</dbReference>
<dbReference type="PROSITE" id="PS01248">
    <property type="entry name" value="EGF_LAM_1"/>
    <property type="match status" value="1"/>
</dbReference>
<dbReference type="InterPro" id="IPR013320">
    <property type="entry name" value="ConA-like_dom_sf"/>
</dbReference>
<dbReference type="Gene3D" id="1.10.287.1490">
    <property type="match status" value="1"/>
</dbReference>
<sequence length="1671" mass="185119">MPPAVRWSVRSVGWLWIFGAALGQCLGYSSQQQRVVLPPSPGQYQLQASYLELKPNQGCSPGYYRENKGLYTGPCVPCNCNGHSNRCQDGSGVCINCQHNTAGEHCERCKEGYYWNTVHASCRVCPCPHSDSFATGCVVTGENIKCFCKPGYTGTRCERCAPGYFGNPQKFGGSCQPCNCNSNGQLGSCDPLNGGKINSHLSRSTCASDCGPTDCDSCVMALLNDLATMDDELRLVKSQLQGLSVSAGTLEQIRRLETQTKDLRNQLLSYRPTISNHKSKMDGLEKELSNLNREFETLQEKVQINSRKAQTLYNNIDQTTQSAKELDSKIKNVIRNVHILVKQISGTEGDGNRVPSGDFSRELAEAGRMMRELRTRNFGKHLRDAEAERREAQQLLNRIRSWLENHQVENNGLAKNIQDALNDYEAKLSGFRAALQEASTQAKQATSLNRENERALESLKRQVKEMNSLQSDFTKRLATADSSLMQTNNVLQLMKKSHEEYEKLAVTLNEVRHELSDKVRELSRSASRASLVEEAERHSQSLQELAKQLEEIKRNASGDELVRCAVDAATAYENILNAIKAAEDAADKATTASEAALQTVIKEDLPRKAKTLSSNSDKLLNEAKITQQKLQQEISPALNNLQQTLKTMTVQKGLIDTNLTSIRGDLHGIRRDDIDGIINSAKSLVRNANDITNEVLDGLNPIQTDVERIKDTYRSTQSEDFNKALSDADNSVKKLTNKLPDLLSKIESINQQLLPLGNISDNVDRIRELIQQARDAANKVAVPMRFNGRSGVEVRLPNDLEDLKGYTSLSLFLQRPESTETGGTENMFVMYLGNKDASRDYIGMAVLDGQLTCIYNLGEDEAELQVDQTLTQSKTQEAVMDRVKFQRIYQFARLNYTLKATSSKPETHQFHDMDSGNSNTLLNLDPENAVFYVGGYPSDFRPPSRLRFPPYKGCIELDDLNENVLSLYNFKKTFNLNTTEVEPCRRRKEESDKNYFEGTGYARVPTQPNAPFPTFGQTIQTTVDRGLLFFAENQDHFISLNVEDGRLMVRYKLNSELPKEKGIRDIINDGKDHLVHPLNLLLLVHLFFFLHPQIRFNISTPAFRGCMKNLKKTTGVVRLNDTVGCSEDWKVSEEFRTFHFQASFGFQTFQPSGILLSHQTGASSVQVTLEDGHIELSTRDSSSPIFTSPQTYMDGLLHYVSVISDNSGRIRLKGLSSSSSSSSSVYMSIPVFQFIPPLPKSPEVLDLASKSSKRDVSLGFCSLNEPPFLMLLKGSTRFYKAKTFSIHQPLQDAPAISPRSSKAWREAQSCPPLPGVQTSHRALRFGDSPTSHLLFMLPQELLKPRSQFAVDVLTTASRGLVFYTGTRSSFMALYLSKGRLVFALGAEGKKLKLKSREKCSDGKWHTVTFGQNGGKGRMVVDGLRTREGRLPGNSTISLRAPVYLGSAPSGKPKSLPQNSFVGCLRNFQLDLKPLETPSASFGVSPCLGGSLEKGIYFSQEGGHIILANSVSLGPEFKLVFSIRPRSLTGILIHIGSQPGEHLGVYMEAGKVTASVGSEAGGVLTSVTPKQALCDGQWHSVAVTIKQHILHLKLDADDNDSYTAGRHPFPPARPLERLYIGGVPGNLKTPKLPVWTSFFGCLKNIQVNHIPVPVTGAAEVQGTVSLNGCPDH</sequence>
<protein>
    <recommendedName>
        <fullName evidence="17">Laminin subunit alpha 3</fullName>
    </recommendedName>
</protein>
<dbReference type="Ensembl" id="ENSCHIT00010056430.1">
    <property type="protein sequence ID" value="ENSCHIP00010040456.1"/>
    <property type="gene ID" value="ENSCHIG00010025026.1"/>
</dbReference>
<dbReference type="GO" id="GO:0005604">
    <property type="term" value="C:basement membrane"/>
    <property type="evidence" value="ECO:0007669"/>
    <property type="project" value="UniProtKB-SubCell"/>
</dbReference>
<dbReference type="SMART" id="SM00180">
    <property type="entry name" value="EGF_Lam"/>
    <property type="match status" value="2"/>
</dbReference>
<dbReference type="FunFam" id="1.20.5.170:FF:000177">
    <property type="entry name" value="Laminin subunit alpha 3"/>
    <property type="match status" value="1"/>
</dbReference>
<evidence type="ECO:0000256" key="1">
    <source>
        <dbReference type="ARBA" id="ARBA00004302"/>
    </source>
</evidence>
<evidence type="ECO:0000256" key="3">
    <source>
        <dbReference type="ARBA" id="ARBA00022530"/>
    </source>
</evidence>
<dbReference type="GO" id="GO:0030334">
    <property type="term" value="P:regulation of cell migration"/>
    <property type="evidence" value="ECO:0007669"/>
    <property type="project" value="InterPro"/>
</dbReference>
<feature type="domain" description="Laminin EGF-like" evidence="15">
    <location>
        <begin position="125"/>
        <end position="177"/>
    </location>
</feature>
<organism evidence="16">
    <name type="scientific">Capra hircus</name>
    <name type="common">Goat</name>
    <dbReference type="NCBI Taxonomy" id="9925"/>
    <lineage>
        <taxon>Eukaryota</taxon>
        <taxon>Metazoa</taxon>
        <taxon>Chordata</taxon>
        <taxon>Craniata</taxon>
        <taxon>Vertebrata</taxon>
        <taxon>Euteleostomi</taxon>
        <taxon>Mammalia</taxon>
        <taxon>Eutheria</taxon>
        <taxon>Laurasiatheria</taxon>
        <taxon>Artiodactyla</taxon>
        <taxon>Ruminantia</taxon>
        <taxon>Pecora</taxon>
        <taxon>Bovidae</taxon>
        <taxon>Caprinae</taxon>
        <taxon>Capra</taxon>
    </lineage>
</organism>
<dbReference type="InterPro" id="IPR010307">
    <property type="entry name" value="Laminin_dom_II"/>
</dbReference>
<keyword evidence="4 13" id="KW-0732">Signal</keyword>
<evidence type="ECO:0000256" key="2">
    <source>
        <dbReference type="ARBA" id="ARBA00022525"/>
    </source>
</evidence>
<dbReference type="Pfam" id="PF24973">
    <property type="entry name" value="EGF_LMN_ATRN"/>
    <property type="match status" value="1"/>
</dbReference>
<keyword evidence="3" id="KW-0272">Extracellular matrix</keyword>
<dbReference type="Gene3D" id="2.60.120.200">
    <property type="match status" value="5"/>
</dbReference>
<dbReference type="FunFam" id="2.10.25.10:FF:000033">
    <property type="entry name" value="Laminin subunit alpha 2"/>
    <property type="match status" value="1"/>
</dbReference>
<dbReference type="CDD" id="cd00110">
    <property type="entry name" value="LamG"/>
    <property type="match status" value="5"/>
</dbReference>
<dbReference type="FunFam" id="2.60.120.200:FF:000093">
    <property type="entry name" value="Laminin subunit alpha 3"/>
    <property type="match status" value="1"/>
</dbReference>
<dbReference type="Pfam" id="PF00053">
    <property type="entry name" value="EGF_laminin"/>
    <property type="match status" value="1"/>
</dbReference>
<dbReference type="PROSITE" id="PS50025">
    <property type="entry name" value="LAM_G_DOMAIN"/>
    <property type="match status" value="3"/>
</dbReference>
<reference evidence="16" key="2">
    <citation type="submission" date="2025-08" db="UniProtKB">
        <authorList>
            <consortium name="Ensembl"/>
        </authorList>
    </citation>
    <scope>IDENTIFICATION</scope>
</reference>
<dbReference type="FunFam" id="2.60.120.200:FF:000056">
    <property type="entry name" value="Laminin subunit alpha 3"/>
    <property type="match status" value="1"/>
</dbReference>
<evidence type="ECO:0000256" key="5">
    <source>
        <dbReference type="ARBA" id="ARBA00022737"/>
    </source>
</evidence>
<feature type="coiled-coil region" evidence="12">
    <location>
        <begin position="274"/>
        <end position="336"/>
    </location>
</feature>
<keyword evidence="10 11" id="KW-0424">Laminin EGF-like domain</keyword>
<keyword evidence="2" id="KW-0964">Secreted</keyword>
<reference evidence="16" key="1">
    <citation type="submission" date="2019-03" db="EMBL/GenBank/DDBJ databases">
        <title>Genome sequencing and reference-guided assembly of Black Bengal Goat (Capra hircus).</title>
        <authorList>
            <person name="Siddiki A.Z."/>
            <person name="Baten A."/>
            <person name="Billah M."/>
            <person name="Alam M.A.U."/>
            <person name="Shawrob K.S.M."/>
            <person name="Saha S."/>
            <person name="Chowdhury M."/>
            <person name="Rahman A.H."/>
            <person name="Stear M."/>
            <person name="Miah G."/>
            <person name="Das G.B."/>
            <person name="Hossain M.M."/>
            <person name="Kumkum M."/>
            <person name="Islam M.S."/>
            <person name="Mollah A.M."/>
            <person name="Ahsan A."/>
            <person name="Tusar F."/>
            <person name="Khan M.K.I."/>
        </authorList>
    </citation>
    <scope>NUCLEOTIDE SEQUENCE [LARGE SCALE GENOMIC DNA]</scope>
</reference>
<dbReference type="Pfam" id="PF00054">
    <property type="entry name" value="Laminin_G_1"/>
    <property type="match status" value="1"/>
</dbReference>
<dbReference type="Gene3D" id="2.10.25.10">
    <property type="entry name" value="Laminin"/>
    <property type="match status" value="2"/>
</dbReference>
<dbReference type="InterPro" id="IPR050372">
    <property type="entry name" value="Neurexin-related_CASP"/>
</dbReference>
<keyword evidence="5" id="KW-0677">Repeat</keyword>
<evidence type="ECO:0000259" key="14">
    <source>
        <dbReference type="PROSITE" id="PS50025"/>
    </source>
</evidence>
<dbReference type="SUPFAM" id="SSF57196">
    <property type="entry name" value="EGF/Laminin"/>
    <property type="match status" value="2"/>
</dbReference>
<dbReference type="SMART" id="SM00282">
    <property type="entry name" value="LamG"/>
    <property type="match status" value="5"/>
</dbReference>
<accession>A0A8C2S932</accession>
<dbReference type="SUPFAM" id="SSF49899">
    <property type="entry name" value="Concanavalin A-like lectins/glucanases"/>
    <property type="match status" value="5"/>
</dbReference>
<feature type="disulfide bond" evidence="11">
    <location>
        <begin position="125"/>
        <end position="137"/>
    </location>
</feature>
<feature type="domain" description="Laminin EGF-like" evidence="15">
    <location>
        <begin position="78"/>
        <end position="124"/>
    </location>
</feature>
<evidence type="ECO:0000256" key="7">
    <source>
        <dbReference type="ARBA" id="ARBA00022889"/>
    </source>
</evidence>
<name>A0A8C2S932_CAPHI</name>
<feature type="disulfide bond" evidence="11">
    <location>
        <begin position="97"/>
        <end position="106"/>
    </location>
</feature>
<keyword evidence="6" id="KW-0084">Basement membrane</keyword>
<feature type="domain" description="Laminin G" evidence="14">
    <location>
        <begin position="783"/>
        <end position="984"/>
    </location>
</feature>
<feature type="chain" id="PRO_5034467853" description="Laminin subunit alpha 3" evidence="13">
    <location>
        <begin position="24"/>
        <end position="1671"/>
    </location>
</feature>
<evidence type="ECO:0000256" key="10">
    <source>
        <dbReference type="ARBA" id="ARBA00023292"/>
    </source>
</evidence>
<dbReference type="InterPro" id="IPR001791">
    <property type="entry name" value="Laminin_G"/>
</dbReference>